<protein>
    <submittedName>
        <fullName evidence="2">Heme-binding protein</fullName>
    </submittedName>
</protein>
<reference evidence="2 3" key="1">
    <citation type="journal article" date="2019" name="Appl. Microbiol. Biotechnol.">
        <title>Differential efficiency of wild type rhizogenic strains for rol gene transformation of plants.</title>
        <authorList>
            <person name="Desmet S."/>
            <person name="De Keyser E."/>
            <person name="Van Vaerenbergh J."/>
            <person name="Baeyen S."/>
            <person name="Van Huylenbroeck J."/>
            <person name="Geelen D."/>
            <person name="Dhooghe E."/>
        </authorList>
    </citation>
    <scope>NUCLEOTIDE SEQUENCE [LARGE SCALE GENOMIC DNA]</scope>
    <source>
        <strain evidence="2 3">B 4.1</strain>
    </source>
</reference>
<gene>
    <name evidence="2" type="ORF">EXN24_17590</name>
</gene>
<proteinExistence type="predicted"/>
<dbReference type="SUPFAM" id="SSF143744">
    <property type="entry name" value="GlcG-like"/>
    <property type="match status" value="1"/>
</dbReference>
<dbReference type="Pfam" id="PF03928">
    <property type="entry name" value="HbpS-like"/>
    <property type="match status" value="1"/>
</dbReference>
<dbReference type="Gene3D" id="3.30.450.150">
    <property type="entry name" value="Haem-degrading domain"/>
    <property type="match status" value="1"/>
</dbReference>
<keyword evidence="1" id="KW-0732">Signal</keyword>
<dbReference type="Proteomes" id="UP000320858">
    <property type="component" value="Unassembled WGS sequence"/>
</dbReference>
<dbReference type="EMBL" id="SGOB01000003">
    <property type="protein sequence ID" value="TRA88321.1"/>
    <property type="molecule type" value="Genomic_DNA"/>
</dbReference>
<feature type="signal peptide" evidence="1">
    <location>
        <begin position="1"/>
        <end position="20"/>
    </location>
</feature>
<dbReference type="PANTHER" id="PTHR34309:SF10">
    <property type="entry name" value="SLR1406 PROTEIN"/>
    <property type="match status" value="1"/>
</dbReference>
<evidence type="ECO:0000256" key="1">
    <source>
        <dbReference type="SAM" id="SignalP"/>
    </source>
</evidence>
<name>A0AA95AHM8_RHIRH</name>
<dbReference type="PANTHER" id="PTHR34309">
    <property type="entry name" value="SLR1406 PROTEIN"/>
    <property type="match status" value="1"/>
</dbReference>
<sequence length="161" mass="16332">MKTFILAAAIGALAASSVLAHDTEQETGLRARLAVKIAEMAVAACAVDGYNVSAAVTDRSGALLALIRYEKADPRTINASAQKALISASLHSPTSAMVENLIGSAHEAAFTDISGYFVSGGVPIKAGEETIGALGVAGAPNGGLDEDCAYVAIEEVKSVLK</sequence>
<dbReference type="InterPro" id="IPR005624">
    <property type="entry name" value="PduO/GlcC-like"/>
</dbReference>
<evidence type="ECO:0000313" key="3">
    <source>
        <dbReference type="Proteomes" id="UP000320858"/>
    </source>
</evidence>
<comment type="caution">
    <text evidence="2">The sequence shown here is derived from an EMBL/GenBank/DDBJ whole genome shotgun (WGS) entry which is preliminary data.</text>
</comment>
<organism evidence="2 3">
    <name type="scientific">Rhizobium rhizogenes</name>
    <name type="common">Agrobacterium rhizogenes</name>
    <dbReference type="NCBI Taxonomy" id="359"/>
    <lineage>
        <taxon>Bacteria</taxon>
        <taxon>Pseudomonadati</taxon>
        <taxon>Pseudomonadota</taxon>
        <taxon>Alphaproteobacteria</taxon>
        <taxon>Hyphomicrobiales</taxon>
        <taxon>Rhizobiaceae</taxon>
        <taxon>Rhizobium/Agrobacterium group</taxon>
        <taxon>Rhizobium</taxon>
    </lineage>
</organism>
<dbReference type="InterPro" id="IPR052517">
    <property type="entry name" value="GlcG_carb_metab_protein"/>
</dbReference>
<dbReference type="AlphaFoldDB" id="A0AA95AHM8"/>
<feature type="chain" id="PRO_5041697063" evidence="1">
    <location>
        <begin position="21"/>
        <end position="161"/>
    </location>
</feature>
<dbReference type="RefSeq" id="WP_035201059.1">
    <property type="nucleotide sequence ID" value="NZ_SGOB01000003.1"/>
</dbReference>
<evidence type="ECO:0000313" key="2">
    <source>
        <dbReference type="EMBL" id="TRA88321.1"/>
    </source>
</evidence>
<accession>A0AA95AHM8</accession>
<dbReference type="InterPro" id="IPR038084">
    <property type="entry name" value="PduO/GlcC-like_sf"/>
</dbReference>